<reference evidence="3" key="1">
    <citation type="submission" date="2023-06" db="EMBL/GenBank/DDBJ databases">
        <title>Egi l300058.</title>
        <authorList>
            <person name="Gao L."/>
            <person name="Fang B.-Z."/>
            <person name="Li W.-J."/>
        </authorList>
    </citation>
    <scope>NUCLEOTIDE SEQUENCE</scope>
    <source>
        <strain evidence="3">EGI L300058</strain>
    </source>
</reference>
<evidence type="ECO:0000313" key="3">
    <source>
        <dbReference type="EMBL" id="MDN4479637.1"/>
    </source>
</evidence>
<accession>A0ABT8GDY2</accession>
<protein>
    <submittedName>
        <fullName evidence="3">Uncharacterized protein</fullName>
    </submittedName>
</protein>
<keyword evidence="2" id="KW-0812">Transmembrane</keyword>
<dbReference type="RefSeq" id="WP_301140811.1">
    <property type="nucleotide sequence ID" value="NZ_JAUHQA010000001.1"/>
</dbReference>
<name>A0ABT8GDY2_9MICO</name>
<feature type="transmembrane region" description="Helical" evidence="2">
    <location>
        <begin position="12"/>
        <end position="33"/>
    </location>
</feature>
<evidence type="ECO:0000256" key="2">
    <source>
        <dbReference type="SAM" id="Phobius"/>
    </source>
</evidence>
<dbReference type="Proteomes" id="UP001172708">
    <property type="component" value="Unassembled WGS sequence"/>
</dbReference>
<evidence type="ECO:0000256" key="1">
    <source>
        <dbReference type="SAM" id="MobiDB-lite"/>
    </source>
</evidence>
<feature type="region of interest" description="Disordered" evidence="1">
    <location>
        <begin position="107"/>
        <end position="129"/>
    </location>
</feature>
<evidence type="ECO:0000313" key="4">
    <source>
        <dbReference type="Proteomes" id="UP001172708"/>
    </source>
</evidence>
<proteinExistence type="predicted"/>
<dbReference type="EMBL" id="JAUHQA010000001">
    <property type="protein sequence ID" value="MDN4479637.1"/>
    <property type="molecule type" value="Genomic_DNA"/>
</dbReference>
<gene>
    <name evidence="3" type="ORF">QQX02_01690</name>
</gene>
<keyword evidence="2" id="KW-0472">Membrane</keyword>
<organism evidence="3 4">
    <name type="scientific">Demequina muriae</name>
    <dbReference type="NCBI Taxonomy" id="3051664"/>
    <lineage>
        <taxon>Bacteria</taxon>
        <taxon>Bacillati</taxon>
        <taxon>Actinomycetota</taxon>
        <taxon>Actinomycetes</taxon>
        <taxon>Micrococcales</taxon>
        <taxon>Demequinaceae</taxon>
        <taxon>Demequina</taxon>
    </lineage>
</organism>
<sequence>MSHEGDVMLSSMIGPLSFAIVLAIALMLAAMVAEGRGRHLARLVFGLRSRENLAAILEDAPRETGDWELVARVDSTPDRPAPGARAAAWAADAGAKASRVVAERASALGRPEDVVETTPRSGELGLARQ</sequence>
<keyword evidence="4" id="KW-1185">Reference proteome</keyword>
<comment type="caution">
    <text evidence="3">The sequence shown here is derived from an EMBL/GenBank/DDBJ whole genome shotgun (WGS) entry which is preliminary data.</text>
</comment>
<keyword evidence="2" id="KW-1133">Transmembrane helix</keyword>